<feature type="transmembrane region" description="Helical" evidence="1">
    <location>
        <begin position="91"/>
        <end position="109"/>
    </location>
</feature>
<accession>A0A8J3Y3K5</accession>
<organism evidence="2 3">
    <name type="scientific">Spirilliplanes yamanashiensis</name>
    <dbReference type="NCBI Taxonomy" id="42233"/>
    <lineage>
        <taxon>Bacteria</taxon>
        <taxon>Bacillati</taxon>
        <taxon>Actinomycetota</taxon>
        <taxon>Actinomycetes</taxon>
        <taxon>Micromonosporales</taxon>
        <taxon>Micromonosporaceae</taxon>
        <taxon>Spirilliplanes</taxon>
    </lineage>
</organism>
<feature type="transmembrane region" description="Helical" evidence="1">
    <location>
        <begin position="62"/>
        <end position="79"/>
    </location>
</feature>
<name>A0A8J3Y3K5_9ACTN</name>
<gene>
    <name evidence="2" type="ORF">Sya03_02440</name>
</gene>
<sequence length="272" mass="29020">MLTVLLVLTAAATVTVELLNLRYADEQGFGLAVRTGWALLRTVGWLVLIWHVRKGRASARPLGLILAATTIFAVARLVLPREGLPPLPGLVGFGVLTALCVTVVVLLYRHPALLAWHVRHANRLVVTGEGLRWQEGRPSRPELSGWLLTARTAAFTWTPLMIVPALAAGGELGRNGVASLAAVVAWFAAAIAQSWFVAGTTLFLLRGKAWARTFLLGVGVAVLAVHLPLCWLLLGPDGLVRDGAPVVAAVLLAAYGLRRAGREPARDQVLVS</sequence>
<comment type="caution">
    <text evidence="2">The sequence shown here is derived from an EMBL/GenBank/DDBJ whole genome shotgun (WGS) entry which is preliminary data.</text>
</comment>
<feature type="transmembrane region" description="Helical" evidence="1">
    <location>
        <begin position="146"/>
        <end position="168"/>
    </location>
</feature>
<evidence type="ECO:0000313" key="3">
    <source>
        <dbReference type="Proteomes" id="UP000652013"/>
    </source>
</evidence>
<protein>
    <submittedName>
        <fullName evidence="2">Uncharacterized protein</fullName>
    </submittedName>
</protein>
<keyword evidence="1" id="KW-0472">Membrane</keyword>
<evidence type="ECO:0000313" key="2">
    <source>
        <dbReference type="EMBL" id="GIJ00892.1"/>
    </source>
</evidence>
<dbReference type="Proteomes" id="UP000652013">
    <property type="component" value="Unassembled WGS sequence"/>
</dbReference>
<proteinExistence type="predicted"/>
<reference evidence="2" key="1">
    <citation type="submission" date="2021-01" db="EMBL/GenBank/DDBJ databases">
        <title>Whole genome shotgun sequence of Spirilliplanes yamanashiensis NBRC 15828.</title>
        <authorList>
            <person name="Komaki H."/>
            <person name="Tamura T."/>
        </authorList>
    </citation>
    <scope>NUCLEOTIDE SEQUENCE</scope>
    <source>
        <strain evidence="2">NBRC 15828</strain>
    </source>
</reference>
<evidence type="ECO:0000256" key="1">
    <source>
        <dbReference type="SAM" id="Phobius"/>
    </source>
</evidence>
<feature type="transmembrane region" description="Helical" evidence="1">
    <location>
        <begin position="214"/>
        <end position="234"/>
    </location>
</feature>
<feature type="transmembrane region" description="Helical" evidence="1">
    <location>
        <begin position="28"/>
        <end position="50"/>
    </location>
</feature>
<keyword evidence="1" id="KW-0812">Transmembrane</keyword>
<keyword evidence="1" id="KW-1133">Transmembrane helix</keyword>
<dbReference type="AlphaFoldDB" id="A0A8J3Y3K5"/>
<feature type="transmembrane region" description="Helical" evidence="1">
    <location>
        <begin position="180"/>
        <end position="205"/>
    </location>
</feature>
<dbReference type="EMBL" id="BOOY01000001">
    <property type="protein sequence ID" value="GIJ00892.1"/>
    <property type="molecule type" value="Genomic_DNA"/>
</dbReference>
<keyword evidence="3" id="KW-1185">Reference proteome</keyword>